<evidence type="ECO:0000256" key="4">
    <source>
        <dbReference type="ARBA" id="ARBA00022679"/>
    </source>
</evidence>
<keyword evidence="6 10" id="KW-0418">Kinase</keyword>
<evidence type="ECO:0000256" key="7">
    <source>
        <dbReference type="ARBA" id="ARBA00022840"/>
    </source>
</evidence>
<dbReference type="OrthoDB" id="9808041at2"/>
<evidence type="ECO:0000256" key="5">
    <source>
        <dbReference type="ARBA" id="ARBA00022741"/>
    </source>
</evidence>
<comment type="caution">
    <text evidence="10">The sequence shown here is derived from an EMBL/GenBank/DDBJ whole genome shotgun (WGS) entry which is preliminary data.</text>
</comment>
<gene>
    <name evidence="10" type="ORF">CBF27_06465</name>
</gene>
<evidence type="ECO:0000313" key="10">
    <source>
        <dbReference type="EMBL" id="RSU12064.1"/>
    </source>
</evidence>
<dbReference type="GO" id="GO:0003848">
    <property type="term" value="F:2-amino-4-hydroxy-6-hydroxymethyldihydropteridine diphosphokinase activity"/>
    <property type="evidence" value="ECO:0007669"/>
    <property type="project" value="UniProtKB-EC"/>
</dbReference>
<name>A0A430AVH0_9ENTE</name>
<dbReference type="GO" id="GO:0016301">
    <property type="term" value="F:kinase activity"/>
    <property type="evidence" value="ECO:0007669"/>
    <property type="project" value="UniProtKB-KW"/>
</dbReference>
<keyword evidence="4" id="KW-0808">Transferase</keyword>
<dbReference type="GO" id="GO:0046656">
    <property type="term" value="P:folic acid biosynthetic process"/>
    <property type="evidence" value="ECO:0007669"/>
    <property type="project" value="UniProtKB-KW"/>
</dbReference>
<dbReference type="PANTHER" id="PTHR43071:SF1">
    <property type="entry name" value="2-AMINO-4-HYDROXY-6-HYDROXYMETHYLDIHYDROPTERIDINE PYROPHOSPHOKINASE"/>
    <property type="match status" value="1"/>
</dbReference>
<comment type="pathway">
    <text evidence="2">Cofactor biosynthesis; tetrahydrofolate biosynthesis; 2-amino-4-hydroxy-6-hydroxymethyl-7,8-dihydropteridine diphosphate from 7,8-dihydroneopterin triphosphate: step 4/4.</text>
</comment>
<dbReference type="Gene3D" id="3.30.70.560">
    <property type="entry name" value="7,8-Dihydro-6-hydroxymethylpterin-pyrophosphokinase HPPK"/>
    <property type="match status" value="1"/>
</dbReference>
<organism evidence="10 11">
    <name type="scientific">Vagococcus acidifermentans</name>
    <dbReference type="NCBI Taxonomy" id="564710"/>
    <lineage>
        <taxon>Bacteria</taxon>
        <taxon>Bacillati</taxon>
        <taxon>Bacillota</taxon>
        <taxon>Bacilli</taxon>
        <taxon>Lactobacillales</taxon>
        <taxon>Enterococcaceae</taxon>
        <taxon>Vagococcus</taxon>
    </lineage>
</organism>
<protein>
    <recommendedName>
        <fullName evidence="3">2-amino-4-hydroxy-6-hydroxymethyldihydropteridine diphosphokinase</fullName>
        <ecNumber evidence="3">2.7.6.3</ecNumber>
    </recommendedName>
</protein>
<keyword evidence="11" id="KW-1185">Reference proteome</keyword>
<dbReference type="NCBIfam" id="TIGR01498">
    <property type="entry name" value="folK"/>
    <property type="match status" value="1"/>
</dbReference>
<dbReference type="RefSeq" id="WP_126813510.1">
    <property type="nucleotide sequence ID" value="NZ_NGKC01000006.1"/>
</dbReference>
<keyword evidence="5" id="KW-0547">Nucleotide-binding</keyword>
<evidence type="ECO:0000259" key="9">
    <source>
        <dbReference type="PROSITE" id="PS00794"/>
    </source>
</evidence>
<evidence type="ECO:0000256" key="8">
    <source>
        <dbReference type="ARBA" id="ARBA00022909"/>
    </source>
</evidence>
<dbReference type="Proteomes" id="UP000286773">
    <property type="component" value="Unassembled WGS sequence"/>
</dbReference>
<dbReference type="SUPFAM" id="SSF55083">
    <property type="entry name" value="6-hydroxymethyl-7,8-dihydropterin pyrophosphokinase, HPPK"/>
    <property type="match status" value="1"/>
</dbReference>
<sequence length="163" mass="18520">MRTYLALGSNLGDRMDYLQQAVTKLAQEADIRIVKKARIYETAPYGDVPQDDFLNTVVAVETTLSPDNLLQVIHRIEAELDRKRVVRWGPRTIDIDILLMNGLEINTPSLTIPHQELTKRAFVLIPLQDVYDEEMLFGKSLPEWIDAAGNAQDVTLSKESWLV</sequence>
<evidence type="ECO:0000256" key="3">
    <source>
        <dbReference type="ARBA" id="ARBA00013253"/>
    </source>
</evidence>
<dbReference type="PROSITE" id="PS00794">
    <property type="entry name" value="HPPK"/>
    <property type="match status" value="1"/>
</dbReference>
<dbReference type="CDD" id="cd00483">
    <property type="entry name" value="HPPK"/>
    <property type="match status" value="1"/>
</dbReference>
<dbReference type="GO" id="GO:0005524">
    <property type="term" value="F:ATP binding"/>
    <property type="evidence" value="ECO:0007669"/>
    <property type="project" value="UniProtKB-KW"/>
</dbReference>
<comment type="catalytic activity">
    <reaction evidence="1">
        <text>6-hydroxymethyl-7,8-dihydropterin + ATP = (7,8-dihydropterin-6-yl)methyl diphosphate + AMP + H(+)</text>
        <dbReference type="Rhea" id="RHEA:11412"/>
        <dbReference type="ChEBI" id="CHEBI:15378"/>
        <dbReference type="ChEBI" id="CHEBI:30616"/>
        <dbReference type="ChEBI" id="CHEBI:44841"/>
        <dbReference type="ChEBI" id="CHEBI:72950"/>
        <dbReference type="ChEBI" id="CHEBI:456215"/>
        <dbReference type="EC" id="2.7.6.3"/>
    </reaction>
</comment>
<feature type="domain" description="7,8-dihydro-6-hydroxymethylpterin-pyrophosphokinase" evidence="9">
    <location>
        <begin position="87"/>
        <end position="98"/>
    </location>
</feature>
<dbReference type="EC" id="2.7.6.3" evidence="3"/>
<evidence type="ECO:0000256" key="6">
    <source>
        <dbReference type="ARBA" id="ARBA00022777"/>
    </source>
</evidence>
<keyword evidence="8" id="KW-0289">Folate biosynthesis</keyword>
<evidence type="ECO:0000256" key="1">
    <source>
        <dbReference type="ARBA" id="ARBA00000198"/>
    </source>
</evidence>
<dbReference type="Pfam" id="PF01288">
    <property type="entry name" value="HPPK"/>
    <property type="match status" value="1"/>
</dbReference>
<dbReference type="InterPro" id="IPR035907">
    <property type="entry name" value="Hppk_sf"/>
</dbReference>
<dbReference type="InterPro" id="IPR000550">
    <property type="entry name" value="Hppk"/>
</dbReference>
<dbReference type="UniPathway" id="UPA00077">
    <property type="reaction ID" value="UER00155"/>
</dbReference>
<evidence type="ECO:0000256" key="2">
    <source>
        <dbReference type="ARBA" id="ARBA00005051"/>
    </source>
</evidence>
<dbReference type="AlphaFoldDB" id="A0A430AVH0"/>
<keyword evidence="7" id="KW-0067">ATP-binding</keyword>
<reference evidence="10 11" key="1">
    <citation type="submission" date="2017-05" db="EMBL/GenBank/DDBJ databases">
        <title>Vagococcus spp. assemblies.</title>
        <authorList>
            <person name="Gulvik C.A."/>
        </authorList>
    </citation>
    <scope>NUCLEOTIDE SEQUENCE [LARGE SCALE GENOMIC DNA]</scope>
    <source>
        <strain evidence="10 11">LMG 24798</strain>
    </source>
</reference>
<dbReference type="PANTHER" id="PTHR43071">
    <property type="entry name" value="2-AMINO-4-HYDROXY-6-HYDROXYMETHYLDIHYDROPTERIDINE PYROPHOSPHOKINASE"/>
    <property type="match status" value="1"/>
</dbReference>
<proteinExistence type="predicted"/>
<dbReference type="EMBL" id="NGKC01000006">
    <property type="protein sequence ID" value="RSU12064.1"/>
    <property type="molecule type" value="Genomic_DNA"/>
</dbReference>
<dbReference type="GO" id="GO:0046654">
    <property type="term" value="P:tetrahydrofolate biosynthetic process"/>
    <property type="evidence" value="ECO:0007669"/>
    <property type="project" value="UniProtKB-UniPathway"/>
</dbReference>
<accession>A0A430AVH0</accession>
<evidence type="ECO:0000313" key="11">
    <source>
        <dbReference type="Proteomes" id="UP000286773"/>
    </source>
</evidence>